<dbReference type="EMBL" id="VDUZ01000104">
    <property type="protein sequence ID" value="TXL69136.1"/>
    <property type="molecule type" value="Genomic_DNA"/>
</dbReference>
<comment type="caution">
    <text evidence="2">The sequence shown here is derived from an EMBL/GenBank/DDBJ whole genome shotgun (WGS) entry which is preliminary data.</text>
</comment>
<gene>
    <name evidence="2" type="ORF">FHP25_40255</name>
</gene>
<dbReference type="RefSeq" id="WP_147852664.1">
    <property type="nucleotide sequence ID" value="NZ_VDUZ01000104.1"/>
</dbReference>
<evidence type="ECO:0000313" key="2">
    <source>
        <dbReference type="EMBL" id="TXL69136.1"/>
    </source>
</evidence>
<evidence type="ECO:0000313" key="3">
    <source>
        <dbReference type="Proteomes" id="UP000321638"/>
    </source>
</evidence>
<proteinExistence type="predicted"/>
<feature type="domain" description="YjiS-like" evidence="1">
    <location>
        <begin position="30"/>
        <end position="62"/>
    </location>
</feature>
<dbReference type="Proteomes" id="UP000321638">
    <property type="component" value="Unassembled WGS sequence"/>
</dbReference>
<dbReference type="Pfam" id="PF06568">
    <property type="entry name" value="YjiS-like"/>
    <property type="match status" value="1"/>
</dbReference>
<evidence type="ECO:0000259" key="1">
    <source>
        <dbReference type="Pfam" id="PF06568"/>
    </source>
</evidence>
<protein>
    <submittedName>
        <fullName evidence="2">DUF1127 domain-containing protein</fullName>
    </submittedName>
</protein>
<name>A0A5C8P5X0_9HYPH</name>
<reference evidence="2 3" key="1">
    <citation type="submission" date="2019-06" db="EMBL/GenBank/DDBJ databases">
        <title>New taxonomy in bacterial strain CC-CFT640, isolated from vineyard.</title>
        <authorList>
            <person name="Lin S.-Y."/>
            <person name="Tsai C.-F."/>
            <person name="Young C.-C."/>
        </authorList>
    </citation>
    <scope>NUCLEOTIDE SEQUENCE [LARGE SCALE GENOMIC DNA]</scope>
    <source>
        <strain evidence="2 3">CC-CFT640</strain>
    </source>
</reference>
<organism evidence="2 3">
    <name type="scientific">Vineibacter terrae</name>
    <dbReference type="NCBI Taxonomy" id="2586908"/>
    <lineage>
        <taxon>Bacteria</taxon>
        <taxon>Pseudomonadati</taxon>
        <taxon>Pseudomonadota</taxon>
        <taxon>Alphaproteobacteria</taxon>
        <taxon>Hyphomicrobiales</taxon>
        <taxon>Vineibacter</taxon>
    </lineage>
</organism>
<sequence>MSIAVAEASIRVPRARRARLVLVLAIMAKRFLRRRAERIAVRQLYALPDRTLKDIGISRSQIAAAARRR</sequence>
<dbReference type="AlphaFoldDB" id="A0A5C8P5X0"/>
<dbReference type="OrthoDB" id="8085937at2"/>
<keyword evidence="3" id="KW-1185">Reference proteome</keyword>
<dbReference type="InterPro" id="IPR009506">
    <property type="entry name" value="YjiS-like"/>
</dbReference>
<accession>A0A5C8P5X0</accession>